<protein>
    <submittedName>
        <fullName evidence="1">Uncharacterized protein</fullName>
    </submittedName>
</protein>
<organism evidence="1 2">
    <name type="scientific">Pendulispora brunnea</name>
    <dbReference type="NCBI Taxonomy" id="2905690"/>
    <lineage>
        <taxon>Bacteria</taxon>
        <taxon>Pseudomonadati</taxon>
        <taxon>Myxococcota</taxon>
        <taxon>Myxococcia</taxon>
        <taxon>Myxococcales</taxon>
        <taxon>Sorangiineae</taxon>
        <taxon>Pendulisporaceae</taxon>
        <taxon>Pendulispora</taxon>
    </lineage>
</organism>
<evidence type="ECO:0000313" key="1">
    <source>
        <dbReference type="EMBL" id="WXA94246.1"/>
    </source>
</evidence>
<dbReference type="EMBL" id="CP089982">
    <property type="protein sequence ID" value="WXA94246.1"/>
    <property type="molecule type" value="Genomic_DNA"/>
</dbReference>
<evidence type="ECO:0000313" key="2">
    <source>
        <dbReference type="Proteomes" id="UP001379533"/>
    </source>
</evidence>
<proteinExistence type="predicted"/>
<keyword evidence="2" id="KW-1185">Reference proteome</keyword>
<accession>A0ABZ2K6D3</accession>
<sequence length="95" mass="10089">MKETLFAAAADTSCASEGRVEAVSSPADSLSDAHPPSTQSRLNVPKNAPNVRIFFMLVNRGLLILKQMEVDFFAICKPALVVNGTFAGSSNSHGH</sequence>
<gene>
    <name evidence="1" type="ORF">LZC95_48350</name>
</gene>
<dbReference type="RefSeq" id="WP_394844848.1">
    <property type="nucleotide sequence ID" value="NZ_CP089982.1"/>
</dbReference>
<name>A0ABZ2K6D3_9BACT</name>
<reference evidence="1 2" key="1">
    <citation type="submission" date="2021-12" db="EMBL/GenBank/DDBJ databases">
        <title>Discovery of the Pendulisporaceae a myxobacterial family with distinct sporulation behavior and unique specialized metabolism.</title>
        <authorList>
            <person name="Garcia R."/>
            <person name="Popoff A."/>
            <person name="Bader C.D."/>
            <person name="Loehr J."/>
            <person name="Walesch S."/>
            <person name="Walt C."/>
            <person name="Boldt J."/>
            <person name="Bunk B."/>
            <person name="Haeckl F.J.F.P.J."/>
            <person name="Gunesch A.P."/>
            <person name="Birkelbach J."/>
            <person name="Nuebel U."/>
            <person name="Pietschmann T."/>
            <person name="Bach T."/>
            <person name="Mueller R."/>
        </authorList>
    </citation>
    <scope>NUCLEOTIDE SEQUENCE [LARGE SCALE GENOMIC DNA]</scope>
    <source>
        <strain evidence="1 2">MSr12523</strain>
    </source>
</reference>
<dbReference type="Proteomes" id="UP001379533">
    <property type="component" value="Chromosome"/>
</dbReference>